<keyword evidence="8" id="KW-1185">Reference proteome</keyword>
<dbReference type="InterPro" id="IPR008929">
    <property type="entry name" value="Chondroitin_lyas"/>
</dbReference>
<dbReference type="PANTHER" id="PTHR39210">
    <property type="entry name" value="HEPARIN-SULFATE LYASE"/>
    <property type="match status" value="1"/>
</dbReference>
<dbReference type="SUPFAM" id="SSF48230">
    <property type="entry name" value="Chondroitin AC/alginate lyase"/>
    <property type="match status" value="1"/>
</dbReference>
<dbReference type="Gene3D" id="1.50.10.100">
    <property type="entry name" value="Chondroitin AC/alginate lyase"/>
    <property type="match status" value="1"/>
</dbReference>
<feature type="domain" description="Heparin-sulfate lyase N-terminal" evidence="6">
    <location>
        <begin position="165"/>
        <end position="288"/>
    </location>
</feature>
<dbReference type="AlphaFoldDB" id="A0A285MHQ9"/>
<evidence type="ECO:0000256" key="2">
    <source>
        <dbReference type="ARBA" id="ARBA00022729"/>
    </source>
</evidence>
<dbReference type="Gene3D" id="2.70.98.70">
    <property type="match status" value="1"/>
</dbReference>
<dbReference type="InterPro" id="IPR031680">
    <property type="entry name" value="Hepar_II_III_N"/>
</dbReference>
<evidence type="ECO:0000313" key="7">
    <source>
        <dbReference type="EMBL" id="SNY95031.1"/>
    </source>
</evidence>
<feature type="domain" description="Heparinase II/III-like C-terminal" evidence="5">
    <location>
        <begin position="309"/>
        <end position="521"/>
    </location>
</feature>
<dbReference type="OrthoDB" id="7335480at2"/>
<proteinExistence type="predicted"/>
<dbReference type="Proteomes" id="UP000219048">
    <property type="component" value="Unassembled WGS sequence"/>
</dbReference>
<evidence type="ECO:0000256" key="3">
    <source>
        <dbReference type="ARBA" id="ARBA00022764"/>
    </source>
</evidence>
<dbReference type="Pfam" id="PF07940">
    <property type="entry name" value="Hepar_II_III_C"/>
    <property type="match status" value="1"/>
</dbReference>
<protein>
    <submittedName>
        <fullName evidence="7">Heparinase II/III N-terminus</fullName>
    </submittedName>
</protein>
<evidence type="ECO:0000256" key="1">
    <source>
        <dbReference type="ARBA" id="ARBA00004418"/>
    </source>
</evidence>
<evidence type="ECO:0000259" key="5">
    <source>
        <dbReference type="Pfam" id="PF07940"/>
    </source>
</evidence>
<keyword evidence="2" id="KW-0732">Signal</keyword>
<reference evidence="8" key="1">
    <citation type="submission" date="2017-09" db="EMBL/GenBank/DDBJ databases">
        <authorList>
            <person name="Varghese N."/>
            <person name="Submissions S."/>
        </authorList>
    </citation>
    <scope>NUCLEOTIDE SEQUENCE [LARGE SCALE GENOMIC DNA]</scope>
    <source>
        <strain evidence="8">DSM 25885</strain>
    </source>
</reference>
<organism evidence="7 8">
    <name type="scientific">Flagellimonas pacifica</name>
    <dbReference type="NCBI Taxonomy" id="1247520"/>
    <lineage>
        <taxon>Bacteria</taxon>
        <taxon>Pseudomonadati</taxon>
        <taxon>Bacteroidota</taxon>
        <taxon>Flavobacteriia</taxon>
        <taxon>Flavobacteriales</taxon>
        <taxon>Flavobacteriaceae</taxon>
        <taxon>Flagellimonas</taxon>
    </lineage>
</organism>
<dbReference type="GO" id="GO:0042597">
    <property type="term" value="C:periplasmic space"/>
    <property type="evidence" value="ECO:0007669"/>
    <property type="project" value="UniProtKB-SubCell"/>
</dbReference>
<gene>
    <name evidence="7" type="ORF">SAMN06265377_0697</name>
</gene>
<dbReference type="PANTHER" id="PTHR39210:SF1">
    <property type="entry name" value="HEPARIN-SULFATE LYASE"/>
    <property type="match status" value="1"/>
</dbReference>
<sequence length="533" mass="63057">MDRGKIILLFHTLRFLRYKQVYYRIFYFFRNKFFKRSYNVDLLTKTPSIVWRGGIDNPPSHLQNNSFEFLNLTKNFEETIDWNFSDYGKLWTYNLNYFDFLNQKRIDKKFALGLIEDYITKDSFLKEGHEPYTISLRGINWIKFLAKSEIADTNVNRKLYQHYLRLKDNLEYHLLGNHLLENGYSMLFGAYYFKNEEFYKIASGILKEEMEEQILEDGAHFELSPMYHQIMLYRLLDCINLLKDNSWKKDVLYSFLIKKAKKMLGWLATITYSNGDIPMVNDCAHDIAPTSRALFNYAEYLDISFNKTPLKESGYRKFIGKDYELFVDVGNIGPDYQPGHAHSDTFSFELYLKEQPYIVEVGTSTYEKNENRQKERQTSSHNTVMLNNMEQTQVWGGFRVGKRSKACVMEDKKEHVLACHDGYKSIGARHLRKFVSSDEKITIQDQVLMKRNHKLNQTAFFHFHPSIEELIIFENKVILPQGKIMLEFSKSILGIKEVKYEYALGFNKTTKAKRIEVDFQEDLTTHIHIVDKN</sequence>
<evidence type="ECO:0000256" key="4">
    <source>
        <dbReference type="ARBA" id="ARBA00023239"/>
    </source>
</evidence>
<keyword evidence="3" id="KW-0574">Periplasm</keyword>
<dbReference type="EMBL" id="OBEH01000001">
    <property type="protein sequence ID" value="SNY95031.1"/>
    <property type="molecule type" value="Genomic_DNA"/>
</dbReference>
<dbReference type="InterPro" id="IPR012480">
    <property type="entry name" value="Hepar_II_III_C"/>
</dbReference>
<keyword evidence="4" id="KW-0456">Lyase</keyword>
<comment type="subcellular location">
    <subcellularLocation>
        <location evidence="1">Periplasm</location>
    </subcellularLocation>
</comment>
<accession>A0A285MHQ9</accession>
<dbReference type="GO" id="GO:0016829">
    <property type="term" value="F:lyase activity"/>
    <property type="evidence" value="ECO:0007669"/>
    <property type="project" value="UniProtKB-KW"/>
</dbReference>
<dbReference type="Pfam" id="PF16889">
    <property type="entry name" value="Hepar_II_III_N"/>
    <property type="match status" value="1"/>
</dbReference>
<evidence type="ECO:0000313" key="8">
    <source>
        <dbReference type="Proteomes" id="UP000219048"/>
    </source>
</evidence>
<name>A0A285MHQ9_9FLAO</name>
<evidence type="ECO:0000259" key="6">
    <source>
        <dbReference type="Pfam" id="PF16889"/>
    </source>
</evidence>